<name>A0A061R634_9CHLO</name>
<feature type="non-terminal residue" evidence="1">
    <location>
        <position position="42"/>
    </location>
</feature>
<sequence length="42" mass="4946">MKLDGHPPAVATVEEPPQVSNRHFEKNRKFRFLKRVKKVMQA</sequence>
<accession>A0A061R634</accession>
<dbReference type="AlphaFoldDB" id="A0A061R634"/>
<proteinExistence type="predicted"/>
<protein>
    <submittedName>
        <fullName evidence="1">Uncharacterized protein</fullName>
    </submittedName>
</protein>
<evidence type="ECO:0000313" key="1">
    <source>
        <dbReference type="EMBL" id="JAC66100.1"/>
    </source>
</evidence>
<gene>
    <name evidence="1" type="ORF">TSPGSL018_14479</name>
</gene>
<organism evidence="1">
    <name type="scientific">Tetraselmis sp. GSL018</name>
    <dbReference type="NCBI Taxonomy" id="582737"/>
    <lineage>
        <taxon>Eukaryota</taxon>
        <taxon>Viridiplantae</taxon>
        <taxon>Chlorophyta</taxon>
        <taxon>core chlorophytes</taxon>
        <taxon>Chlorodendrophyceae</taxon>
        <taxon>Chlorodendrales</taxon>
        <taxon>Chlorodendraceae</taxon>
        <taxon>Tetraselmis</taxon>
    </lineage>
</organism>
<dbReference type="EMBL" id="GBEZ01020583">
    <property type="protein sequence ID" value="JAC66100.1"/>
    <property type="molecule type" value="Transcribed_RNA"/>
</dbReference>
<reference evidence="1" key="1">
    <citation type="submission" date="2014-05" db="EMBL/GenBank/DDBJ databases">
        <title>The transcriptome of the halophilic microalga Tetraselmis sp. GSL018 isolated from the Great Salt Lake, Utah.</title>
        <authorList>
            <person name="Jinkerson R.E."/>
            <person name="D'Adamo S."/>
            <person name="Posewitz M.C."/>
        </authorList>
    </citation>
    <scope>NUCLEOTIDE SEQUENCE</scope>
    <source>
        <strain evidence="1">GSL018</strain>
    </source>
</reference>